<organism evidence="2 3">
    <name type="scientific">Oryza glaberrima</name>
    <name type="common">African rice</name>
    <dbReference type="NCBI Taxonomy" id="4538"/>
    <lineage>
        <taxon>Eukaryota</taxon>
        <taxon>Viridiplantae</taxon>
        <taxon>Streptophyta</taxon>
        <taxon>Embryophyta</taxon>
        <taxon>Tracheophyta</taxon>
        <taxon>Spermatophyta</taxon>
        <taxon>Magnoliopsida</taxon>
        <taxon>Liliopsida</taxon>
        <taxon>Poales</taxon>
        <taxon>Poaceae</taxon>
        <taxon>BOP clade</taxon>
        <taxon>Oryzoideae</taxon>
        <taxon>Oryzeae</taxon>
        <taxon>Oryzinae</taxon>
        <taxon>Oryza</taxon>
    </lineage>
</organism>
<reference evidence="2 3" key="2">
    <citation type="submission" date="2018-04" db="EMBL/GenBank/DDBJ databases">
        <title>OglaRS2 (Oryza glaberrima Reference Sequence Version 2).</title>
        <authorList>
            <person name="Zhang J."/>
            <person name="Kudrna D."/>
            <person name="Lee S."/>
            <person name="Talag J."/>
            <person name="Rajasekar S."/>
            <person name="Wing R.A."/>
        </authorList>
    </citation>
    <scope>NUCLEOTIDE SEQUENCE [LARGE SCALE GENOMIC DNA]</scope>
    <source>
        <strain evidence="2 3">cv. IRGC 96717</strain>
    </source>
</reference>
<keyword evidence="3" id="KW-1185">Reference proteome</keyword>
<dbReference type="Proteomes" id="UP000007306">
    <property type="component" value="Chromosome 6"/>
</dbReference>
<dbReference type="EnsemblPlants" id="ORGLA06G0208800.1">
    <property type="protein sequence ID" value="ORGLA06G0208800.1"/>
    <property type="gene ID" value="ORGLA06G0208800"/>
</dbReference>
<name>I1Q4M5_ORYGL</name>
<evidence type="ECO:0000313" key="3">
    <source>
        <dbReference type="Proteomes" id="UP000007306"/>
    </source>
</evidence>
<reference evidence="2" key="1">
    <citation type="submission" date="2015-06" db="UniProtKB">
        <authorList>
            <consortium name="EnsemblPlants"/>
        </authorList>
    </citation>
    <scope>IDENTIFICATION</scope>
</reference>
<evidence type="ECO:0000256" key="1">
    <source>
        <dbReference type="SAM" id="SignalP"/>
    </source>
</evidence>
<dbReference type="AlphaFoldDB" id="I1Q4M5"/>
<protein>
    <recommendedName>
        <fullName evidence="4">Neprosin domain-containing protein</fullName>
    </recommendedName>
</protein>
<feature type="chain" id="PRO_5003651025" description="Neprosin domain-containing protein" evidence="1">
    <location>
        <begin position="21"/>
        <end position="159"/>
    </location>
</feature>
<dbReference type="HOGENOM" id="CLU_1828494_0_0_1"/>
<dbReference type="OMA" id="VFYLART"/>
<feature type="signal peptide" evidence="1">
    <location>
        <begin position="1"/>
        <end position="20"/>
    </location>
</feature>
<evidence type="ECO:0008006" key="4">
    <source>
        <dbReference type="Google" id="ProtNLM"/>
    </source>
</evidence>
<sequence length="159" mass="17249">MATIPGLLLICLLMILPVLSTNRSERGGAELVHRSNWVQPLNPAAVDSEAVHMVGYITQPKEDGYYGFIVTMDVYGFNLSPGQLNSYAGVWVLPGNERPVFYLARTMSAAGAPTTGVDVYCPGFQPKKDASTRPGDIIPSISELNGTRQYIALKVFKVS</sequence>
<accession>I1Q4M5</accession>
<evidence type="ECO:0000313" key="2">
    <source>
        <dbReference type="EnsemblPlants" id="ORGLA06G0208800.1"/>
    </source>
</evidence>
<keyword evidence="1" id="KW-0732">Signal</keyword>
<proteinExistence type="predicted"/>
<dbReference type="Gramene" id="ORGLA06G0208800.1">
    <property type="protein sequence ID" value="ORGLA06G0208800.1"/>
    <property type="gene ID" value="ORGLA06G0208800"/>
</dbReference>